<dbReference type="Pfam" id="PF05970">
    <property type="entry name" value="PIF1"/>
    <property type="match status" value="1"/>
</dbReference>
<evidence type="ECO:0000256" key="1">
    <source>
        <dbReference type="RuleBase" id="RU363044"/>
    </source>
</evidence>
<keyword evidence="1" id="KW-0067">ATP-binding</keyword>
<protein>
    <recommendedName>
        <fullName evidence="1">ATP-dependent DNA helicase</fullName>
        <ecNumber evidence="1">5.6.2.3</ecNumber>
    </recommendedName>
</protein>
<keyword evidence="1" id="KW-0547">Nucleotide-binding</keyword>
<dbReference type="GO" id="GO:0005524">
    <property type="term" value="F:ATP binding"/>
    <property type="evidence" value="ECO:0007669"/>
    <property type="project" value="UniProtKB-KW"/>
</dbReference>
<dbReference type="EC" id="5.6.2.3" evidence="1"/>
<comment type="catalytic activity">
    <reaction evidence="1">
        <text>ATP + H2O = ADP + phosphate + H(+)</text>
        <dbReference type="Rhea" id="RHEA:13065"/>
        <dbReference type="ChEBI" id="CHEBI:15377"/>
        <dbReference type="ChEBI" id="CHEBI:15378"/>
        <dbReference type="ChEBI" id="CHEBI:30616"/>
        <dbReference type="ChEBI" id="CHEBI:43474"/>
        <dbReference type="ChEBI" id="CHEBI:456216"/>
        <dbReference type="EC" id="5.6.2.3"/>
    </reaction>
</comment>
<evidence type="ECO:0000313" key="4">
    <source>
        <dbReference type="EMBL" id="CEP12386.1"/>
    </source>
</evidence>
<keyword evidence="1" id="KW-0227">DNA damage</keyword>
<dbReference type="OrthoDB" id="5860629at2759"/>
<dbReference type="STRING" id="35722.A0A0B7N246"/>
<accession>A0A0B7N246</accession>
<feature type="domain" description="DNA helicase Pif1-like DEAD-box helicase" evidence="3">
    <location>
        <begin position="151"/>
        <end position="287"/>
    </location>
</feature>
<sequence>MGLLGDDNEWSATMTEASLHMHPRNLRELFCILLVFSDVSDPYQLWLDHKSQLAEDYLYQKQQEATAINQPAPAEVTDEMFGHCLLDMNDFLSNHRFDLKDMESFKDEFPTADTRQHQASTAEPRSSIEQMHTDLYTQALEANNPDLLPFNESQRIVYETIRNCALNENTTPGTQSNAFFIDGPGGTGKTFCINALLNAVRRNNAIAIAVASSGTAALLLNGGRTAHSTFKIPLDISSSTMCDITPRCDTAKLIQRAKLIIWDECSMVSKDLILAVDRTFQDIMKNTLLLVDAYLFLPAIFGSYFLLYQVPVDLPLLRNA</sequence>
<proteinExistence type="inferred from homology"/>
<gene>
    <name evidence="4" type="primary">PARPA_06323.1 scaffold 21420</name>
</gene>
<dbReference type="GO" id="GO:0000723">
    <property type="term" value="P:telomere maintenance"/>
    <property type="evidence" value="ECO:0007669"/>
    <property type="project" value="InterPro"/>
</dbReference>
<keyword evidence="1" id="KW-0233">DNA recombination</keyword>
<dbReference type="GO" id="GO:0016887">
    <property type="term" value="F:ATP hydrolysis activity"/>
    <property type="evidence" value="ECO:0007669"/>
    <property type="project" value="RHEA"/>
</dbReference>
<comment type="similarity">
    <text evidence="1">Belongs to the helicase family.</text>
</comment>
<dbReference type="InterPro" id="IPR027417">
    <property type="entry name" value="P-loop_NTPase"/>
</dbReference>
<keyword evidence="2" id="KW-1133">Transmembrane helix</keyword>
<evidence type="ECO:0000313" key="5">
    <source>
        <dbReference type="Proteomes" id="UP000054107"/>
    </source>
</evidence>
<reference evidence="4 5" key="1">
    <citation type="submission" date="2014-09" db="EMBL/GenBank/DDBJ databases">
        <authorList>
            <person name="Ellenberger Sabrina"/>
        </authorList>
    </citation>
    <scope>NUCLEOTIDE SEQUENCE [LARGE SCALE GENOMIC DNA]</scope>
    <source>
        <strain evidence="4 5">CBS 412.66</strain>
    </source>
</reference>
<keyword evidence="5" id="KW-1185">Reference proteome</keyword>
<keyword evidence="2" id="KW-0812">Transmembrane</keyword>
<keyword evidence="1" id="KW-0347">Helicase</keyword>
<feature type="transmembrane region" description="Helical" evidence="2">
    <location>
        <begin position="288"/>
        <end position="307"/>
    </location>
</feature>
<dbReference type="Gene3D" id="3.40.50.300">
    <property type="entry name" value="P-loop containing nucleotide triphosphate hydrolases"/>
    <property type="match status" value="1"/>
</dbReference>
<keyword evidence="1" id="KW-0378">Hydrolase</keyword>
<organism evidence="4 5">
    <name type="scientific">Parasitella parasitica</name>
    <dbReference type="NCBI Taxonomy" id="35722"/>
    <lineage>
        <taxon>Eukaryota</taxon>
        <taxon>Fungi</taxon>
        <taxon>Fungi incertae sedis</taxon>
        <taxon>Mucoromycota</taxon>
        <taxon>Mucoromycotina</taxon>
        <taxon>Mucoromycetes</taxon>
        <taxon>Mucorales</taxon>
        <taxon>Mucorineae</taxon>
        <taxon>Mucoraceae</taxon>
        <taxon>Parasitella</taxon>
    </lineage>
</organism>
<dbReference type="PANTHER" id="PTHR10492">
    <property type="match status" value="1"/>
</dbReference>
<comment type="cofactor">
    <cofactor evidence="1">
        <name>Mg(2+)</name>
        <dbReference type="ChEBI" id="CHEBI:18420"/>
    </cofactor>
</comment>
<dbReference type="AlphaFoldDB" id="A0A0B7N246"/>
<dbReference type="GO" id="GO:0043139">
    <property type="term" value="F:5'-3' DNA helicase activity"/>
    <property type="evidence" value="ECO:0007669"/>
    <property type="project" value="UniProtKB-EC"/>
</dbReference>
<dbReference type="SUPFAM" id="SSF52540">
    <property type="entry name" value="P-loop containing nucleoside triphosphate hydrolases"/>
    <property type="match status" value="1"/>
</dbReference>
<keyword evidence="2" id="KW-0472">Membrane</keyword>
<dbReference type="PANTHER" id="PTHR10492:SF57">
    <property type="entry name" value="ATP-DEPENDENT DNA HELICASE"/>
    <property type="match status" value="1"/>
</dbReference>
<keyword evidence="1" id="KW-0234">DNA repair</keyword>
<name>A0A0B7N246_9FUNG</name>
<dbReference type="GO" id="GO:0006281">
    <property type="term" value="P:DNA repair"/>
    <property type="evidence" value="ECO:0007669"/>
    <property type="project" value="UniProtKB-KW"/>
</dbReference>
<evidence type="ECO:0000256" key="2">
    <source>
        <dbReference type="SAM" id="Phobius"/>
    </source>
</evidence>
<dbReference type="EMBL" id="LN727632">
    <property type="protein sequence ID" value="CEP12386.1"/>
    <property type="molecule type" value="Genomic_DNA"/>
</dbReference>
<dbReference type="InterPro" id="IPR010285">
    <property type="entry name" value="DNA_helicase_pif1-like_DEAD"/>
</dbReference>
<evidence type="ECO:0000259" key="3">
    <source>
        <dbReference type="Pfam" id="PF05970"/>
    </source>
</evidence>
<dbReference type="Proteomes" id="UP000054107">
    <property type="component" value="Unassembled WGS sequence"/>
</dbReference>
<dbReference type="GO" id="GO:0006310">
    <property type="term" value="P:DNA recombination"/>
    <property type="evidence" value="ECO:0007669"/>
    <property type="project" value="UniProtKB-KW"/>
</dbReference>